<feature type="region of interest" description="Disordered" evidence="10">
    <location>
        <begin position="1"/>
        <end position="33"/>
    </location>
</feature>
<dbReference type="AlphaFoldDB" id="A0AAN7R982"/>
<gene>
    <name evidence="12" type="ORF">SAY86_012456</name>
</gene>
<dbReference type="GO" id="GO:0008270">
    <property type="term" value="F:zinc ion binding"/>
    <property type="evidence" value="ECO:0007669"/>
    <property type="project" value="UniProtKB-KW"/>
</dbReference>
<proteinExistence type="predicted"/>
<keyword evidence="13" id="KW-1185">Reference proteome</keyword>
<feature type="domain" description="Dof-type" evidence="11">
    <location>
        <begin position="32"/>
        <end position="86"/>
    </location>
</feature>
<dbReference type="Proteomes" id="UP001346149">
    <property type="component" value="Unassembled WGS sequence"/>
</dbReference>
<feature type="compositionally biased region" description="Low complexity" evidence="10">
    <location>
        <begin position="16"/>
        <end position="30"/>
    </location>
</feature>
<feature type="compositionally biased region" description="Low complexity" evidence="10">
    <location>
        <begin position="91"/>
        <end position="102"/>
    </location>
</feature>
<dbReference type="PROSITE" id="PS50884">
    <property type="entry name" value="ZF_DOF_2"/>
    <property type="match status" value="1"/>
</dbReference>
<evidence type="ECO:0000256" key="5">
    <source>
        <dbReference type="ARBA" id="ARBA00023125"/>
    </source>
</evidence>
<evidence type="ECO:0000256" key="4">
    <source>
        <dbReference type="ARBA" id="ARBA00023015"/>
    </source>
</evidence>
<evidence type="ECO:0000313" key="13">
    <source>
        <dbReference type="Proteomes" id="UP001346149"/>
    </source>
</evidence>
<accession>A0AAN7R982</accession>
<keyword evidence="5 8" id="KW-0238">DNA-binding</keyword>
<feature type="region of interest" description="Disordered" evidence="10">
    <location>
        <begin position="305"/>
        <end position="324"/>
    </location>
</feature>
<evidence type="ECO:0000256" key="7">
    <source>
        <dbReference type="ARBA" id="ARBA00023242"/>
    </source>
</evidence>
<evidence type="ECO:0000259" key="11">
    <source>
        <dbReference type="PROSITE" id="PS50884"/>
    </source>
</evidence>
<evidence type="ECO:0000256" key="1">
    <source>
        <dbReference type="ARBA" id="ARBA00022723"/>
    </source>
</evidence>
<dbReference type="GO" id="GO:0005634">
    <property type="term" value="C:nucleus"/>
    <property type="evidence" value="ECO:0007669"/>
    <property type="project" value="UniProtKB-SubCell"/>
</dbReference>
<feature type="region of interest" description="Disordered" evidence="10">
    <location>
        <begin position="77"/>
        <end position="115"/>
    </location>
</feature>
<evidence type="ECO:0000256" key="2">
    <source>
        <dbReference type="ARBA" id="ARBA00022771"/>
    </source>
</evidence>
<dbReference type="PROSITE" id="PS01361">
    <property type="entry name" value="ZF_DOF_1"/>
    <property type="match status" value="1"/>
</dbReference>
<comment type="function">
    <text evidence="9">Transcription factor that binds specifically to a 5'-AA[AG]G-3' consensus core sequence.</text>
</comment>
<dbReference type="InterPro" id="IPR003851">
    <property type="entry name" value="Znf_Dof"/>
</dbReference>
<evidence type="ECO:0000313" key="12">
    <source>
        <dbReference type="EMBL" id="KAK4794462.1"/>
    </source>
</evidence>
<dbReference type="PANTHER" id="PTHR31992">
    <property type="entry name" value="DOF ZINC FINGER PROTEIN DOF1.4-RELATED"/>
    <property type="match status" value="1"/>
</dbReference>
<dbReference type="PANTHER" id="PTHR31992:SF141">
    <property type="entry name" value="DOF ZINC FINGER PROTEIN DOF1.4"/>
    <property type="match status" value="1"/>
</dbReference>
<dbReference type="GO" id="GO:0003700">
    <property type="term" value="F:DNA-binding transcription factor activity"/>
    <property type="evidence" value="ECO:0007669"/>
    <property type="project" value="UniProtKB-UniRule"/>
</dbReference>
<reference evidence="12 13" key="1">
    <citation type="journal article" date="2023" name="Hortic Res">
        <title>Pangenome of water caltrop reveals structural variations and asymmetric subgenome divergence after allopolyploidization.</title>
        <authorList>
            <person name="Zhang X."/>
            <person name="Chen Y."/>
            <person name="Wang L."/>
            <person name="Yuan Y."/>
            <person name="Fang M."/>
            <person name="Shi L."/>
            <person name="Lu R."/>
            <person name="Comes H.P."/>
            <person name="Ma Y."/>
            <person name="Chen Y."/>
            <person name="Huang G."/>
            <person name="Zhou Y."/>
            <person name="Zheng Z."/>
            <person name="Qiu Y."/>
        </authorList>
    </citation>
    <scope>NUCLEOTIDE SEQUENCE [LARGE SCALE GENOMIC DNA]</scope>
    <source>
        <strain evidence="12">F231</strain>
    </source>
</reference>
<name>A0AAN7R982_TRANT</name>
<keyword evidence="3 9" id="KW-0862">Zinc</keyword>
<evidence type="ECO:0000256" key="10">
    <source>
        <dbReference type="SAM" id="MobiDB-lite"/>
    </source>
</evidence>
<dbReference type="Pfam" id="PF02701">
    <property type="entry name" value="Zn_ribbon_Dof"/>
    <property type="match status" value="1"/>
</dbReference>
<protein>
    <recommendedName>
        <fullName evidence="9">Dof zinc finger protein</fullName>
    </recommendedName>
</protein>
<sequence length="324" mass="34841">MASSAGRRLPMEKPSQQNHEQQQLQQQNQQPLKCPRCDSSNTKFCYYNNYSLSQPRHFCKACKRYWTRGGTLRSVPVGGGCRKNKRVKRPSASTSASAATASEPRQASVMDRPSIDVSTTRSEAHVNPLFFDAGGGISYPRFHSAVDLPHRLPGALGLGFASPGFGSGDGNYIQDLLSSASILSGGNYSSDGIQCTNPTMIPPISGSEAPTAAIPGAVPTISSLLASTIQQQKLFNADLKHVQALDTFKGFSSCQDSRDTAADAENDIAMKEVKAEGLNLPGWSFGYQSRMDISDSVPHYWNMSSNTGSWHDPSNTGSSVPSLI</sequence>
<dbReference type="EMBL" id="JAXQNO010000007">
    <property type="protein sequence ID" value="KAK4794462.1"/>
    <property type="molecule type" value="Genomic_DNA"/>
</dbReference>
<keyword evidence="4 9" id="KW-0805">Transcription regulation</keyword>
<organism evidence="12 13">
    <name type="scientific">Trapa natans</name>
    <name type="common">Water chestnut</name>
    <dbReference type="NCBI Taxonomy" id="22666"/>
    <lineage>
        <taxon>Eukaryota</taxon>
        <taxon>Viridiplantae</taxon>
        <taxon>Streptophyta</taxon>
        <taxon>Embryophyta</taxon>
        <taxon>Tracheophyta</taxon>
        <taxon>Spermatophyta</taxon>
        <taxon>Magnoliopsida</taxon>
        <taxon>eudicotyledons</taxon>
        <taxon>Gunneridae</taxon>
        <taxon>Pentapetalae</taxon>
        <taxon>rosids</taxon>
        <taxon>malvids</taxon>
        <taxon>Myrtales</taxon>
        <taxon>Lythraceae</taxon>
        <taxon>Trapa</taxon>
    </lineage>
</organism>
<keyword evidence="2 8" id="KW-0863">Zinc-finger</keyword>
<keyword evidence="7 8" id="KW-0539">Nucleus</keyword>
<evidence type="ECO:0000256" key="9">
    <source>
        <dbReference type="RuleBase" id="RU369094"/>
    </source>
</evidence>
<dbReference type="InterPro" id="IPR045174">
    <property type="entry name" value="Dof"/>
</dbReference>
<keyword evidence="6 9" id="KW-0804">Transcription</keyword>
<evidence type="ECO:0000256" key="3">
    <source>
        <dbReference type="ARBA" id="ARBA00022833"/>
    </source>
</evidence>
<evidence type="ECO:0000256" key="8">
    <source>
        <dbReference type="PROSITE-ProRule" id="PRU00071"/>
    </source>
</evidence>
<dbReference type="GO" id="GO:0003677">
    <property type="term" value="F:DNA binding"/>
    <property type="evidence" value="ECO:0007669"/>
    <property type="project" value="UniProtKB-UniRule"/>
</dbReference>
<keyword evidence="1 9" id="KW-0479">Metal-binding</keyword>
<evidence type="ECO:0000256" key="6">
    <source>
        <dbReference type="ARBA" id="ARBA00023163"/>
    </source>
</evidence>
<comment type="caution">
    <text evidence="12">The sequence shown here is derived from an EMBL/GenBank/DDBJ whole genome shotgun (WGS) entry which is preliminary data.</text>
</comment>
<comment type="subcellular location">
    <subcellularLocation>
        <location evidence="8 9">Nucleus</location>
    </subcellularLocation>
</comment>